<dbReference type="EMBL" id="CAJVPQ010011144">
    <property type="protein sequence ID" value="CAG8725869.1"/>
    <property type="molecule type" value="Genomic_DNA"/>
</dbReference>
<evidence type="ECO:0000313" key="3">
    <source>
        <dbReference type="Proteomes" id="UP000789570"/>
    </source>
</evidence>
<dbReference type="GO" id="GO:0005737">
    <property type="term" value="C:cytoplasm"/>
    <property type="evidence" value="ECO:0007669"/>
    <property type="project" value="TreeGrafter"/>
</dbReference>
<accession>A0A9N9IAG1</accession>
<dbReference type="GO" id="GO:0006914">
    <property type="term" value="P:autophagy"/>
    <property type="evidence" value="ECO:0007669"/>
    <property type="project" value="TreeGrafter"/>
</dbReference>
<evidence type="ECO:0000256" key="1">
    <source>
        <dbReference type="SAM" id="MobiDB-lite"/>
    </source>
</evidence>
<dbReference type="OrthoDB" id="10258882at2759"/>
<dbReference type="PANTHER" id="PTHR12894:SF27">
    <property type="entry name" value="TRANSFORMING GROWTH FACTOR-BETA RECEPTOR-ASSOCIATED PROTEIN 1"/>
    <property type="match status" value="1"/>
</dbReference>
<dbReference type="PANTHER" id="PTHR12894">
    <property type="entry name" value="CNH DOMAIN CONTAINING"/>
    <property type="match status" value="1"/>
</dbReference>
<feature type="non-terminal residue" evidence="2">
    <location>
        <position position="543"/>
    </location>
</feature>
<dbReference type="GO" id="GO:0016020">
    <property type="term" value="C:membrane"/>
    <property type="evidence" value="ECO:0007669"/>
    <property type="project" value="TreeGrafter"/>
</dbReference>
<comment type="caution">
    <text evidence="2">The sequence shown here is derived from an EMBL/GenBank/DDBJ whole genome shotgun (WGS) entry which is preliminary data.</text>
</comment>
<evidence type="ECO:0000313" key="2">
    <source>
        <dbReference type="EMBL" id="CAG8725869.1"/>
    </source>
</evidence>
<reference evidence="2" key="1">
    <citation type="submission" date="2021-06" db="EMBL/GenBank/DDBJ databases">
        <authorList>
            <person name="Kallberg Y."/>
            <person name="Tangrot J."/>
            <person name="Rosling A."/>
        </authorList>
    </citation>
    <scope>NUCLEOTIDE SEQUENCE</scope>
    <source>
        <strain evidence="2">UK204</strain>
    </source>
</reference>
<feature type="non-terminal residue" evidence="2">
    <location>
        <position position="1"/>
    </location>
</feature>
<dbReference type="Proteomes" id="UP000789570">
    <property type="component" value="Unassembled WGS sequence"/>
</dbReference>
<keyword evidence="3" id="KW-1185">Reference proteome</keyword>
<dbReference type="InterPro" id="IPR032914">
    <property type="entry name" value="Vam6/VPS39/TRAP1"/>
</dbReference>
<protein>
    <submittedName>
        <fullName evidence="2">7040_t:CDS:1</fullName>
    </submittedName>
</protein>
<name>A0A9N9IAG1_9GLOM</name>
<dbReference type="GO" id="GO:0034058">
    <property type="term" value="P:endosomal vesicle fusion"/>
    <property type="evidence" value="ECO:0007669"/>
    <property type="project" value="TreeGrafter"/>
</dbReference>
<dbReference type="AlphaFoldDB" id="A0A9N9IAG1"/>
<gene>
    <name evidence="2" type="ORF">FCALED_LOCUS14659</name>
</gene>
<organism evidence="2 3">
    <name type="scientific">Funneliformis caledonium</name>
    <dbReference type="NCBI Taxonomy" id="1117310"/>
    <lineage>
        <taxon>Eukaryota</taxon>
        <taxon>Fungi</taxon>
        <taxon>Fungi incertae sedis</taxon>
        <taxon>Mucoromycota</taxon>
        <taxon>Glomeromycotina</taxon>
        <taxon>Glomeromycetes</taxon>
        <taxon>Glomerales</taxon>
        <taxon>Glomeraceae</taxon>
        <taxon>Funneliformis</taxon>
    </lineage>
</organism>
<sequence>FENIKSNSQSAKGSTLIILESSEISLLLSSVESTYSSNENVPFWPVPYYKNKIYISQSSTLIKALPFEDSQQVTQSSGGGSRLFGGREGNRAGAGSRLTSSIGWGNKDSQVTVESVEAWENNLYIGTSDGQLIHYLLDDQVLSKDMTALPTTNFPWIKGVTCFCHDTSKEGKLERDGSVKLCVMKKRTLHIYSLTDRYSEETPMQVPDGAITACQYGPYIFVADLHQYKIINLSTKRMEIVQPYLSDIGDREAIRGIIQWEGLPRAISVEFPYVVALLRNNTIEIHDITELKLVQREVLSSKSKTISTGPGIKVQVAGLIDKLKLESGYLLNEDNSSSQLDNNTSSDVDGLQILTGSSSNQSNFLATIPTRLIIAGSESVVALAATPLIVQADSMLDSSARIDEAVELARQAMKTSTPDNVHSEIMRHESNYILQRSGFLYLGETLFEMAFPLFEEGGIDPRLLIQLFGNLREIICYDNNFTVYSGVKTIIKRLGAIDDIVSRSLVKNYDPHIKPDLESSHATKELRKVLIKNAKEMLQKFLT</sequence>
<feature type="region of interest" description="Disordered" evidence="1">
    <location>
        <begin position="73"/>
        <end position="97"/>
    </location>
</feature>
<feature type="compositionally biased region" description="Gly residues" evidence="1">
    <location>
        <begin position="77"/>
        <end position="87"/>
    </location>
</feature>
<proteinExistence type="predicted"/>